<dbReference type="EMBL" id="CP093350">
    <property type="protein sequence ID" value="WOH11892.1"/>
    <property type="molecule type" value="Genomic_DNA"/>
</dbReference>
<feature type="compositionally biased region" description="Polar residues" evidence="1">
    <location>
        <begin position="456"/>
        <end position="467"/>
    </location>
</feature>
<evidence type="ECO:0000313" key="3">
    <source>
        <dbReference type="Proteomes" id="UP000077755"/>
    </source>
</evidence>
<reference evidence="2" key="2">
    <citation type="submission" date="2022-03" db="EMBL/GenBank/DDBJ databases">
        <title>Draft title - Genomic analysis of global carrot germplasm unveils the trajectory of domestication and the origin of high carotenoid orange carrot.</title>
        <authorList>
            <person name="Iorizzo M."/>
            <person name="Ellison S."/>
            <person name="Senalik D."/>
            <person name="Macko-Podgorni A."/>
            <person name="Grzebelus D."/>
            <person name="Bostan H."/>
            <person name="Rolling W."/>
            <person name="Curaba J."/>
            <person name="Simon P."/>
        </authorList>
    </citation>
    <scope>NUCLEOTIDE SEQUENCE</scope>
    <source>
        <tissue evidence="2">Leaf</tissue>
    </source>
</reference>
<dbReference type="Proteomes" id="UP000077755">
    <property type="component" value="Chromosome 8"/>
</dbReference>
<gene>
    <name evidence="2" type="ORF">DCAR_0831388</name>
</gene>
<accession>A0AAF0XRF3</accession>
<dbReference type="PANTHER" id="PTHR33873:SF15">
    <property type="entry name" value="TRANSCRIPTION FACTOR VOZ2"/>
    <property type="match status" value="1"/>
</dbReference>
<evidence type="ECO:0000256" key="1">
    <source>
        <dbReference type="SAM" id="MobiDB-lite"/>
    </source>
</evidence>
<reference evidence="2" key="1">
    <citation type="journal article" date="2016" name="Nat. Genet.">
        <title>A high-quality carrot genome assembly provides new insights into carotenoid accumulation and asterid genome evolution.</title>
        <authorList>
            <person name="Iorizzo M."/>
            <person name="Ellison S."/>
            <person name="Senalik D."/>
            <person name="Zeng P."/>
            <person name="Satapoomin P."/>
            <person name="Huang J."/>
            <person name="Bowman M."/>
            <person name="Iovene M."/>
            <person name="Sanseverino W."/>
            <person name="Cavagnaro P."/>
            <person name="Yildiz M."/>
            <person name="Macko-Podgorni A."/>
            <person name="Moranska E."/>
            <person name="Grzebelus E."/>
            <person name="Grzebelus D."/>
            <person name="Ashrafi H."/>
            <person name="Zheng Z."/>
            <person name="Cheng S."/>
            <person name="Spooner D."/>
            <person name="Van Deynze A."/>
            <person name="Simon P."/>
        </authorList>
    </citation>
    <scope>NUCLEOTIDE SEQUENCE</scope>
    <source>
        <tissue evidence="2">Leaf</tissue>
    </source>
</reference>
<protein>
    <recommendedName>
        <fullName evidence="4">Transcription factor VOZ1</fullName>
    </recommendedName>
</protein>
<keyword evidence="3" id="KW-1185">Reference proteome</keyword>
<dbReference type="InterPro" id="IPR039277">
    <property type="entry name" value="VOZ1/VOZ2"/>
</dbReference>
<feature type="region of interest" description="Disordered" evidence="1">
    <location>
        <begin position="96"/>
        <end position="120"/>
    </location>
</feature>
<sequence length="494" mass="54637">MPKATKKNGVAGHQVFKDRAKNRVDDLQGMFSDLQSARKESRSNDVMLLENQVHQMLKEWKSELNQPSPASSFQGSDSLGLVSSEIERLVLQLREEEDDATSGLGATKHDPDGPTGQQFGSNIVHQQQFDVSNVPHQQGFELIDHFKGSPSGANNVGTNSMGVNNMAVPTQLDYYAFDMHQEIGQTFITGFNNTAFCNEDVLPQISAFLPSICPPPSAFLGPKCALWDCPRPAQGWNEDYQDYCSTFHGALAPIEGSPGMTPVLRPGGIGLKDSVLFSALKAKAEGKDVGVPVCEGAATARSPWNVPELFDLTVLEGEIIREWLFFDKPRRAFESGNRKQRSLPDYKGRGWHESRKQVMNEFGGLKRSYYMDPQPMENLEWHLFEYEISKCDACALYRLELKLVDGKKSPKGKEGKVGNDSLADLQKQMGRLTAAPRDKRSVKGRAKSNLKDAAPNANSAPNQTTPTIDEFDYGTVAPCDYLVENLTGYGDYLT</sequence>
<dbReference type="GO" id="GO:0043565">
    <property type="term" value="F:sequence-specific DNA binding"/>
    <property type="evidence" value="ECO:0007669"/>
    <property type="project" value="TreeGrafter"/>
</dbReference>
<proteinExistence type="predicted"/>
<evidence type="ECO:0000313" key="2">
    <source>
        <dbReference type="EMBL" id="WOH11892.1"/>
    </source>
</evidence>
<dbReference type="GO" id="GO:0048578">
    <property type="term" value="P:positive regulation of long-day photoperiodism, flowering"/>
    <property type="evidence" value="ECO:0007669"/>
    <property type="project" value="InterPro"/>
</dbReference>
<dbReference type="GO" id="GO:0045893">
    <property type="term" value="P:positive regulation of DNA-templated transcription"/>
    <property type="evidence" value="ECO:0007669"/>
    <property type="project" value="TreeGrafter"/>
</dbReference>
<name>A0AAF0XRF3_DAUCS</name>
<feature type="region of interest" description="Disordered" evidence="1">
    <location>
        <begin position="430"/>
        <end position="469"/>
    </location>
</feature>
<dbReference type="PANTHER" id="PTHR33873">
    <property type="entry name" value="TRANSCRIPTION FACTOR VOZ1"/>
    <property type="match status" value="1"/>
</dbReference>
<dbReference type="AlphaFoldDB" id="A0AAF0XRF3"/>
<organism evidence="2 3">
    <name type="scientific">Daucus carota subsp. sativus</name>
    <name type="common">Carrot</name>
    <dbReference type="NCBI Taxonomy" id="79200"/>
    <lineage>
        <taxon>Eukaryota</taxon>
        <taxon>Viridiplantae</taxon>
        <taxon>Streptophyta</taxon>
        <taxon>Embryophyta</taxon>
        <taxon>Tracheophyta</taxon>
        <taxon>Spermatophyta</taxon>
        <taxon>Magnoliopsida</taxon>
        <taxon>eudicotyledons</taxon>
        <taxon>Gunneridae</taxon>
        <taxon>Pentapetalae</taxon>
        <taxon>asterids</taxon>
        <taxon>campanulids</taxon>
        <taxon>Apiales</taxon>
        <taxon>Apiaceae</taxon>
        <taxon>Apioideae</taxon>
        <taxon>Scandiceae</taxon>
        <taxon>Daucinae</taxon>
        <taxon>Daucus</taxon>
        <taxon>Daucus sect. Daucus</taxon>
    </lineage>
</organism>
<dbReference type="KEGG" id="dcr:108199806"/>
<evidence type="ECO:0008006" key="4">
    <source>
        <dbReference type="Google" id="ProtNLM"/>
    </source>
</evidence>
<dbReference type="GO" id="GO:0005634">
    <property type="term" value="C:nucleus"/>
    <property type="evidence" value="ECO:0007669"/>
    <property type="project" value="TreeGrafter"/>
</dbReference>